<dbReference type="AlphaFoldDB" id="A0A075H5M4"/>
<feature type="domain" description="Aspartate/glutamate/uridylate kinase" evidence="10">
    <location>
        <begin position="3"/>
        <end position="237"/>
    </location>
</feature>
<comment type="catalytic activity">
    <reaction evidence="9">
        <text>isopentenyl phosphate + ATP = isopentenyl diphosphate + ADP</text>
        <dbReference type="Rhea" id="RHEA:33963"/>
        <dbReference type="ChEBI" id="CHEBI:30616"/>
        <dbReference type="ChEBI" id="CHEBI:65078"/>
        <dbReference type="ChEBI" id="CHEBI:128769"/>
        <dbReference type="ChEBI" id="CHEBI:456216"/>
        <dbReference type="EC" id="2.7.4.26"/>
    </reaction>
</comment>
<accession>A0A075H5M4</accession>
<dbReference type="GO" id="GO:0016114">
    <property type="term" value="P:terpenoid biosynthetic process"/>
    <property type="evidence" value="ECO:0007669"/>
    <property type="project" value="TreeGrafter"/>
</dbReference>
<dbReference type="Gene3D" id="3.40.1160.10">
    <property type="entry name" value="Acetylglutamate kinase-like"/>
    <property type="match status" value="1"/>
</dbReference>
<dbReference type="SUPFAM" id="SSF53633">
    <property type="entry name" value="Carbamate kinase-like"/>
    <property type="match status" value="1"/>
</dbReference>
<dbReference type="InterPro" id="IPR024192">
    <property type="entry name" value="Fosfomycin_R_FomA-type"/>
</dbReference>
<evidence type="ECO:0000256" key="9">
    <source>
        <dbReference type="ARBA" id="ARBA00049063"/>
    </source>
</evidence>
<dbReference type="GO" id="GO:0016301">
    <property type="term" value="F:kinase activity"/>
    <property type="evidence" value="ECO:0007669"/>
    <property type="project" value="UniProtKB-KW"/>
</dbReference>
<dbReference type="NCBIfam" id="NF040647">
    <property type="entry name" value="IPPK_Arch"/>
    <property type="match status" value="1"/>
</dbReference>
<evidence type="ECO:0000259" key="10">
    <source>
        <dbReference type="Pfam" id="PF00696"/>
    </source>
</evidence>
<evidence type="ECO:0000256" key="2">
    <source>
        <dbReference type="ARBA" id="ARBA00012908"/>
    </source>
</evidence>
<keyword evidence="7" id="KW-0067">ATP-binding</keyword>
<evidence type="ECO:0000256" key="3">
    <source>
        <dbReference type="ARBA" id="ARBA00017267"/>
    </source>
</evidence>
<evidence type="ECO:0000256" key="5">
    <source>
        <dbReference type="ARBA" id="ARBA00022741"/>
    </source>
</evidence>
<keyword evidence="6 11" id="KW-0418">Kinase</keyword>
<proteinExistence type="inferred from homology"/>
<dbReference type="EC" id="2.7.4.26" evidence="2"/>
<comment type="similarity">
    <text evidence="1">Belongs to the isopentenyl phosphate kinase family.</text>
</comment>
<evidence type="ECO:0000256" key="4">
    <source>
        <dbReference type="ARBA" id="ARBA00022679"/>
    </source>
</evidence>
<sequence>MGRVIVKLGGGLITDKTNLCTALPERLSELAIAIAAICDTGKQVVLVHGAGSFGHLRAKDWQLADGRQSELESQHTTDGCSSQDEAVEMVRSEMDILNGHVIDALAAVGLNCIIHPPRDWVEGTGPSFTGNVQLLSSDSEDVQVTFGDVVAVAGDREFGILSGDDLAFRLSTELPNVEALIFALGDVAGLMDVAPGADVATLLEEWSSSDSFEGHHEEAIDVTGGIFLKVARAASAAATVPAVWFVDGRHPDRIVSAACGEQPIGTRIRS</sequence>
<evidence type="ECO:0000256" key="6">
    <source>
        <dbReference type="ARBA" id="ARBA00022777"/>
    </source>
</evidence>
<keyword evidence="8" id="KW-0414">Isoprene biosynthesis</keyword>
<name>A0A075H5M4_9EURY</name>
<evidence type="ECO:0000256" key="8">
    <source>
        <dbReference type="ARBA" id="ARBA00023229"/>
    </source>
</evidence>
<evidence type="ECO:0000256" key="7">
    <source>
        <dbReference type="ARBA" id="ARBA00022840"/>
    </source>
</evidence>
<keyword evidence="5" id="KW-0547">Nucleotide-binding</keyword>
<dbReference type="GO" id="GO:0102043">
    <property type="term" value="F:isopentenyl phosphate kinase activity"/>
    <property type="evidence" value="ECO:0007669"/>
    <property type="project" value="UniProtKB-EC"/>
</dbReference>
<dbReference type="Pfam" id="PF00696">
    <property type="entry name" value="AA_kinase"/>
    <property type="match status" value="1"/>
</dbReference>
<reference evidence="11" key="1">
    <citation type="journal article" date="2014" name="Genome Biol. Evol.">
        <title>Pangenome evidence for extensive interdomain horizontal transfer affecting lineage core and shell genes in uncultured planktonic thaumarchaeota and euryarchaeota.</title>
        <authorList>
            <person name="Deschamps P."/>
            <person name="Zivanovic Y."/>
            <person name="Moreira D."/>
            <person name="Rodriguez-Valera F."/>
            <person name="Lopez-Garcia P."/>
        </authorList>
    </citation>
    <scope>NUCLEOTIDE SEQUENCE</scope>
</reference>
<dbReference type="InterPro" id="IPR036393">
    <property type="entry name" value="AceGlu_kinase-like_sf"/>
</dbReference>
<evidence type="ECO:0000256" key="1">
    <source>
        <dbReference type="ARBA" id="ARBA00010540"/>
    </source>
</evidence>
<evidence type="ECO:0000313" key="11">
    <source>
        <dbReference type="EMBL" id="AIF11339.1"/>
    </source>
</evidence>
<dbReference type="GO" id="GO:0005524">
    <property type="term" value="F:ATP binding"/>
    <property type="evidence" value="ECO:0007669"/>
    <property type="project" value="UniProtKB-KW"/>
</dbReference>
<dbReference type="EMBL" id="KF900914">
    <property type="protein sequence ID" value="AIF11339.1"/>
    <property type="molecule type" value="Genomic_DNA"/>
</dbReference>
<keyword evidence="4" id="KW-0808">Transferase</keyword>
<dbReference type="GO" id="GO:0005829">
    <property type="term" value="C:cytosol"/>
    <property type="evidence" value="ECO:0007669"/>
    <property type="project" value="TreeGrafter"/>
</dbReference>
<organism evidence="11">
    <name type="scientific">uncultured marine group II/III euryarchaeote KM3_51_E06</name>
    <dbReference type="NCBI Taxonomy" id="1456455"/>
    <lineage>
        <taxon>Archaea</taxon>
        <taxon>Methanobacteriati</taxon>
        <taxon>Methanobacteriota</taxon>
        <taxon>environmental samples</taxon>
    </lineage>
</organism>
<protein>
    <recommendedName>
        <fullName evidence="3">Isopentenyl phosphate kinase</fullName>
        <ecNumber evidence="2">2.7.4.26</ecNumber>
    </recommendedName>
</protein>
<dbReference type="PANTHER" id="PTHR43654:SF1">
    <property type="entry name" value="ISOPENTENYL PHOSPHATE KINASE"/>
    <property type="match status" value="1"/>
</dbReference>
<dbReference type="PANTHER" id="PTHR43654">
    <property type="entry name" value="GLUTAMATE 5-KINASE"/>
    <property type="match status" value="1"/>
</dbReference>
<dbReference type="InterPro" id="IPR001048">
    <property type="entry name" value="Asp/Glu/Uridylate_kinase"/>
</dbReference>